<feature type="transmembrane region" description="Helical" evidence="5">
    <location>
        <begin position="195"/>
        <end position="214"/>
    </location>
</feature>
<accession>A0A937X0M0</accession>
<evidence type="ECO:0000256" key="5">
    <source>
        <dbReference type="SAM" id="Phobius"/>
    </source>
</evidence>
<feature type="transmembrane region" description="Helical" evidence="5">
    <location>
        <begin position="283"/>
        <end position="303"/>
    </location>
</feature>
<evidence type="ECO:0000256" key="2">
    <source>
        <dbReference type="ARBA" id="ARBA00022692"/>
    </source>
</evidence>
<feature type="transmembrane region" description="Helical" evidence="5">
    <location>
        <begin position="12"/>
        <end position="32"/>
    </location>
</feature>
<feature type="transmembrane region" description="Helical" evidence="5">
    <location>
        <begin position="90"/>
        <end position="114"/>
    </location>
</feature>
<keyword evidence="4 5" id="KW-0472">Membrane</keyword>
<dbReference type="GO" id="GO:0016020">
    <property type="term" value="C:membrane"/>
    <property type="evidence" value="ECO:0007669"/>
    <property type="project" value="UniProtKB-SubCell"/>
</dbReference>
<keyword evidence="2 5" id="KW-0812">Transmembrane</keyword>
<keyword evidence="3 5" id="KW-1133">Transmembrane helix</keyword>
<evidence type="ECO:0000313" key="6">
    <source>
        <dbReference type="EMBL" id="MBM3273774.1"/>
    </source>
</evidence>
<gene>
    <name evidence="6" type="ORF">FJZ00_01375</name>
</gene>
<dbReference type="EMBL" id="VGJX01000045">
    <property type="protein sequence ID" value="MBM3273774.1"/>
    <property type="molecule type" value="Genomic_DNA"/>
</dbReference>
<protein>
    <submittedName>
        <fullName evidence="6">APC family permease</fullName>
    </submittedName>
</protein>
<feature type="transmembrane region" description="Helical" evidence="5">
    <location>
        <begin position="336"/>
        <end position="357"/>
    </location>
</feature>
<evidence type="ECO:0000256" key="3">
    <source>
        <dbReference type="ARBA" id="ARBA00022989"/>
    </source>
</evidence>
<dbReference type="Pfam" id="PF13520">
    <property type="entry name" value="AA_permease_2"/>
    <property type="match status" value="1"/>
</dbReference>
<feature type="transmembrane region" description="Helical" evidence="5">
    <location>
        <begin position="126"/>
        <end position="146"/>
    </location>
</feature>
<dbReference type="PANTHER" id="PTHR43243">
    <property type="entry name" value="INNER MEMBRANE TRANSPORTER YGJI-RELATED"/>
    <property type="match status" value="1"/>
</dbReference>
<reference evidence="6 7" key="1">
    <citation type="submission" date="2019-03" db="EMBL/GenBank/DDBJ databases">
        <title>Lake Tanganyika Metagenome-Assembled Genomes (MAGs).</title>
        <authorList>
            <person name="Tran P."/>
        </authorList>
    </citation>
    <scope>NUCLEOTIDE SEQUENCE [LARGE SCALE GENOMIC DNA]</scope>
    <source>
        <strain evidence="6">K_DeepCast_65m_m2_236</strain>
    </source>
</reference>
<feature type="transmembrane region" description="Helical" evidence="5">
    <location>
        <begin position="235"/>
        <end position="258"/>
    </location>
</feature>
<evidence type="ECO:0000256" key="1">
    <source>
        <dbReference type="ARBA" id="ARBA00004141"/>
    </source>
</evidence>
<dbReference type="InterPro" id="IPR002293">
    <property type="entry name" value="AA/rel_permease1"/>
</dbReference>
<evidence type="ECO:0000313" key="7">
    <source>
        <dbReference type="Proteomes" id="UP000703893"/>
    </source>
</evidence>
<feature type="transmembrane region" description="Helical" evidence="5">
    <location>
        <begin position="153"/>
        <end position="175"/>
    </location>
</feature>
<comment type="subcellular location">
    <subcellularLocation>
        <location evidence="1">Membrane</location>
        <topology evidence="1">Multi-pass membrane protein</topology>
    </subcellularLocation>
</comment>
<dbReference type="PANTHER" id="PTHR43243:SF11">
    <property type="entry name" value="AMINO ACID PERMEASE_ SLC12A DOMAIN-CONTAINING PROTEIN"/>
    <property type="match status" value="1"/>
</dbReference>
<comment type="caution">
    <text evidence="6">The sequence shown here is derived from an EMBL/GenBank/DDBJ whole genome shotgun (WGS) entry which is preliminary data.</text>
</comment>
<feature type="transmembrane region" description="Helical" evidence="5">
    <location>
        <begin position="363"/>
        <end position="384"/>
    </location>
</feature>
<dbReference type="Gene3D" id="1.20.1740.10">
    <property type="entry name" value="Amino acid/polyamine transporter I"/>
    <property type="match status" value="1"/>
</dbReference>
<dbReference type="GO" id="GO:0015171">
    <property type="term" value="F:amino acid transmembrane transporter activity"/>
    <property type="evidence" value="ECO:0007669"/>
    <property type="project" value="TreeGrafter"/>
</dbReference>
<feature type="transmembrane region" description="Helical" evidence="5">
    <location>
        <begin position="410"/>
        <end position="430"/>
    </location>
</feature>
<name>A0A937X0M0_9BACT</name>
<feature type="transmembrane region" description="Helical" evidence="5">
    <location>
        <begin position="442"/>
        <end position="460"/>
    </location>
</feature>
<proteinExistence type="predicted"/>
<evidence type="ECO:0000256" key="4">
    <source>
        <dbReference type="ARBA" id="ARBA00023136"/>
    </source>
</evidence>
<organism evidence="6 7">
    <name type="scientific">Candidatus Tanganyikabacteria bacterium</name>
    <dbReference type="NCBI Taxonomy" id="2961651"/>
    <lineage>
        <taxon>Bacteria</taxon>
        <taxon>Bacillati</taxon>
        <taxon>Candidatus Sericytochromatia</taxon>
        <taxon>Candidatus Tanganyikabacteria</taxon>
    </lineage>
</organism>
<feature type="transmembrane region" description="Helical" evidence="5">
    <location>
        <begin position="38"/>
        <end position="59"/>
    </location>
</feature>
<dbReference type="Proteomes" id="UP000703893">
    <property type="component" value="Unassembled WGS sequence"/>
</dbReference>
<dbReference type="AlphaFoldDB" id="A0A937X0M0"/>
<sequence length="645" mass="70571">MHGQERGLGHNQLTWWLAAGLVGADIGTSVFYSTGVLMPHVGFAAPFFILIVVVSMWLFKITYQEGCSVNPVNGGAYALVLATIGRRTGLAIGSLTILSYLATAVVSALSGAHYLSSLFGGAWPSYGIFALAAVPVVLFAMLNIWGLKESTKLVFGIAAFHFVMLLVMDAWGLAIAFTQPHLAHWDRLWTGLGHLAPMGVILGFAAAFLGITGFESAAQIVEEIEQPITRSIRRIYTAIVLLVSITSPLSSMLCIVLLSEQQIDAYRNNLLSGLALVQGGQPWLVLLVINATLTLFAAVNTAYAGATGLMTTMGQQGNLPPAVLHRWTARFPKLRGYPYVALPFMVVCLAMLAVFPGNVDQLGAIYGMAFLGVMISYCWGVVLMRLHHPGKVSRAEFLSRWTFSWNNRTIPYAPILGAGVLIVAEIILLFSDRNARDLGAQLFLAVLLIMGMYRLGVVEGRMVKTPDLRLGMGRLRGRRELPEDLPRLAVCIKEFDPAQIVNILAYVLKKQAAAGPLEIVLFHAQASDEPQREFENLERIISQQLEEFEFFASKDFILTVKVLPGNLLEVLPEYFRSNPFTMAYIGTGADPAESERLREHLSNELELNVIRLDTEGLPKGPGVWYQQWVADRQAGGGGHIIEGET</sequence>